<proteinExistence type="predicted"/>
<organism evidence="1 2">
    <name type="scientific">Araneus ventricosus</name>
    <name type="common">Orbweaver spider</name>
    <name type="synonym">Epeira ventricosa</name>
    <dbReference type="NCBI Taxonomy" id="182803"/>
    <lineage>
        <taxon>Eukaryota</taxon>
        <taxon>Metazoa</taxon>
        <taxon>Ecdysozoa</taxon>
        <taxon>Arthropoda</taxon>
        <taxon>Chelicerata</taxon>
        <taxon>Arachnida</taxon>
        <taxon>Araneae</taxon>
        <taxon>Araneomorphae</taxon>
        <taxon>Entelegynae</taxon>
        <taxon>Araneoidea</taxon>
        <taxon>Araneidae</taxon>
        <taxon>Araneus</taxon>
    </lineage>
</organism>
<dbReference type="InterPro" id="IPR008042">
    <property type="entry name" value="Retrotrans_Pao"/>
</dbReference>
<evidence type="ECO:0000313" key="1">
    <source>
        <dbReference type="EMBL" id="GBM69069.1"/>
    </source>
</evidence>
<gene>
    <name evidence="1" type="ORF">AVEN_80957_1</name>
</gene>
<dbReference type="Proteomes" id="UP000499080">
    <property type="component" value="Unassembled WGS sequence"/>
</dbReference>
<comment type="caution">
    <text evidence="1">The sequence shown here is derived from an EMBL/GenBank/DDBJ whole genome shotgun (WGS) entry which is preliminary data.</text>
</comment>
<evidence type="ECO:0000313" key="2">
    <source>
        <dbReference type="Proteomes" id="UP000499080"/>
    </source>
</evidence>
<feature type="non-terminal residue" evidence="1">
    <location>
        <position position="1"/>
    </location>
</feature>
<reference evidence="1 2" key="1">
    <citation type="journal article" date="2019" name="Sci. Rep.">
        <title>Orb-weaving spider Araneus ventricosus genome elucidates the spidroin gene catalogue.</title>
        <authorList>
            <person name="Kono N."/>
            <person name="Nakamura H."/>
            <person name="Ohtoshi R."/>
            <person name="Moran D.A.P."/>
            <person name="Shinohara A."/>
            <person name="Yoshida Y."/>
            <person name="Fujiwara M."/>
            <person name="Mori M."/>
            <person name="Tomita M."/>
            <person name="Arakawa K."/>
        </authorList>
    </citation>
    <scope>NUCLEOTIDE SEQUENCE [LARGE SCALE GENOMIC DNA]</scope>
</reference>
<protein>
    <submittedName>
        <fullName evidence="1">Uncharacterized protein</fullName>
    </submittedName>
</protein>
<name>A0A4Y2HVL0_ARAVE</name>
<sequence length="77" mass="8544">ETKTLGVVWKSKTDCFCFKVTSEEFGVTKRLVPSTITRVFDTLGILGPVVTKAKIFFAEVLVAEPKMGRSSSCKRSR</sequence>
<dbReference type="Pfam" id="PF05380">
    <property type="entry name" value="Peptidase_A17"/>
    <property type="match status" value="1"/>
</dbReference>
<dbReference type="EMBL" id="BGPR01260196">
    <property type="protein sequence ID" value="GBM69069.1"/>
    <property type="molecule type" value="Genomic_DNA"/>
</dbReference>
<accession>A0A4Y2HVL0</accession>
<dbReference type="OrthoDB" id="6413980at2759"/>
<keyword evidence="2" id="KW-1185">Reference proteome</keyword>
<dbReference type="AlphaFoldDB" id="A0A4Y2HVL0"/>